<sequence>MGLVIFPGNGDVATPDAQWSYSGFHRFRKHLAAAEGFDLGTLVGFGGDRSWDSVQTSLLPLLNRPDDGGDELPVAECAQMLPRLVEIVSQWRAQVSGPDQDDIQHGVDLIRVLRICIDQNVPACFC</sequence>
<reference evidence="2" key="1">
    <citation type="journal article" date="2019" name="Int. J. Syst. Evol. Microbiol.">
        <title>The Global Catalogue of Microorganisms (GCM) 10K type strain sequencing project: providing services to taxonomists for standard genome sequencing and annotation.</title>
        <authorList>
            <consortium name="The Broad Institute Genomics Platform"/>
            <consortium name="The Broad Institute Genome Sequencing Center for Infectious Disease"/>
            <person name="Wu L."/>
            <person name="Ma J."/>
        </authorList>
    </citation>
    <scope>NUCLEOTIDE SEQUENCE [LARGE SCALE GENOMIC DNA]</scope>
    <source>
        <strain evidence="2">JCM 17939</strain>
    </source>
</reference>
<proteinExistence type="predicted"/>
<dbReference type="Proteomes" id="UP001501442">
    <property type="component" value="Unassembled WGS sequence"/>
</dbReference>
<comment type="caution">
    <text evidence="1">The sequence shown here is derived from an EMBL/GenBank/DDBJ whole genome shotgun (WGS) entry which is preliminary data.</text>
</comment>
<gene>
    <name evidence="1" type="ORF">GCM10023196_098140</name>
</gene>
<protein>
    <submittedName>
        <fullName evidence="1">Uncharacterized protein</fullName>
    </submittedName>
</protein>
<evidence type="ECO:0000313" key="1">
    <source>
        <dbReference type="EMBL" id="GAA4638839.1"/>
    </source>
</evidence>
<dbReference type="EMBL" id="BAABHK010000024">
    <property type="protein sequence ID" value="GAA4638839.1"/>
    <property type="molecule type" value="Genomic_DNA"/>
</dbReference>
<accession>A0ABP8UV31</accession>
<organism evidence="1 2">
    <name type="scientific">Actinoallomurus vinaceus</name>
    <dbReference type="NCBI Taxonomy" id="1080074"/>
    <lineage>
        <taxon>Bacteria</taxon>
        <taxon>Bacillati</taxon>
        <taxon>Actinomycetota</taxon>
        <taxon>Actinomycetes</taxon>
        <taxon>Streptosporangiales</taxon>
        <taxon>Thermomonosporaceae</taxon>
        <taxon>Actinoallomurus</taxon>
    </lineage>
</organism>
<name>A0ABP8UV31_9ACTN</name>
<keyword evidence="2" id="KW-1185">Reference proteome</keyword>
<dbReference type="RefSeq" id="WP_345442403.1">
    <property type="nucleotide sequence ID" value="NZ_BAABHK010000024.1"/>
</dbReference>
<evidence type="ECO:0000313" key="2">
    <source>
        <dbReference type="Proteomes" id="UP001501442"/>
    </source>
</evidence>